<evidence type="ECO:0000313" key="2">
    <source>
        <dbReference type="Proteomes" id="UP000533724"/>
    </source>
</evidence>
<name>A0A7W6UUL8_9HYPH</name>
<evidence type="ECO:0000313" key="1">
    <source>
        <dbReference type="EMBL" id="MBB4443492.1"/>
    </source>
</evidence>
<protein>
    <submittedName>
        <fullName evidence="1">Uncharacterized protein</fullName>
    </submittedName>
</protein>
<dbReference type="EMBL" id="JACIHI010000024">
    <property type="protein sequence ID" value="MBB4443492.1"/>
    <property type="molecule type" value="Genomic_DNA"/>
</dbReference>
<accession>A0A7W6UUL8</accession>
<dbReference type="Proteomes" id="UP000533724">
    <property type="component" value="Unassembled WGS sequence"/>
</dbReference>
<proteinExistence type="predicted"/>
<sequence length="37" mass="3941">MTERDQTSCDGKGGACRYSMIGATVIINRMAESIFGA</sequence>
<dbReference type="AlphaFoldDB" id="A0A7W6UUL8"/>
<gene>
    <name evidence="1" type="ORF">GGE15_006794</name>
</gene>
<organism evidence="1 2">
    <name type="scientific">Rhizobium esperanzae</name>
    <dbReference type="NCBI Taxonomy" id="1967781"/>
    <lineage>
        <taxon>Bacteria</taxon>
        <taxon>Pseudomonadati</taxon>
        <taxon>Pseudomonadota</taxon>
        <taxon>Alphaproteobacteria</taxon>
        <taxon>Hyphomicrobiales</taxon>
        <taxon>Rhizobiaceae</taxon>
        <taxon>Rhizobium/Agrobacterium group</taxon>
        <taxon>Rhizobium</taxon>
    </lineage>
</organism>
<comment type="caution">
    <text evidence="1">The sequence shown here is derived from an EMBL/GenBank/DDBJ whole genome shotgun (WGS) entry which is preliminary data.</text>
</comment>
<reference evidence="1 2" key="1">
    <citation type="submission" date="2020-08" db="EMBL/GenBank/DDBJ databases">
        <title>Genomic Encyclopedia of Type Strains, Phase IV (KMG-V): Genome sequencing to study the core and pangenomes of soil and plant-associated prokaryotes.</title>
        <authorList>
            <person name="Whitman W."/>
        </authorList>
    </citation>
    <scope>NUCLEOTIDE SEQUENCE [LARGE SCALE GENOMIC DNA]</scope>
    <source>
        <strain evidence="1 2">SEMIA 414</strain>
    </source>
</reference>